<comment type="catalytic activity">
    <reaction evidence="8">
        <text>fluoride(in) = fluoride(out)</text>
        <dbReference type="Rhea" id="RHEA:76159"/>
        <dbReference type="ChEBI" id="CHEBI:17051"/>
    </reaction>
    <physiologicalReaction direction="left-to-right" evidence="8">
        <dbReference type="Rhea" id="RHEA:76160"/>
    </physiologicalReaction>
</comment>
<feature type="binding site" evidence="10">
    <location>
        <position position="80"/>
    </location>
    <ligand>
        <name>Na(+)</name>
        <dbReference type="ChEBI" id="CHEBI:29101"/>
        <note>structural</note>
    </ligand>
</feature>
<reference evidence="11 12" key="1">
    <citation type="submission" date="2023-06" db="EMBL/GenBank/DDBJ databases">
        <title>Rock-solubilizing bacteria, Microbacterium invictum, promotes re-establishment of vegetation in rocky wasteland by accelerating rock bio-weathering and reshaping soil bacterial community.</title>
        <authorList>
            <person name="Liu C."/>
        </authorList>
    </citation>
    <scope>NUCLEOTIDE SEQUENCE [LARGE SCALE GENOMIC DNA]</scope>
    <source>
        <strain evidence="11 12">X-18</strain>
    </source>
</reference>
<dbReference type="Proteomes" id="UP001324533">
    <property type="component" value="Chromosome"/>
</dbReference>
<evidence type="ECO:0000256" key="3">
    <source>
        <dbReference type="ARBA" id="ARBA00022692"/>
    </source>
</evidence>
<sequence>MPARPRIRPDVLLAVMAGGAIGAGLRALLLLPVLSAGREGAVAVTLVENVVGSLMLGVVVAVLGDHRPRLRAFAGTGILGGFTTYSTFAVQTAQLATDAAAAAVLLTLASLLLGLLAALGGLVVGRRITGGRPGSDAPREAE</sequence>
<proteinExistence type="inferred from homology"/>
<dbReference type="Pfam" id="PF02537">
    <property type="entry name" value="CRCB"/>
    <property type="match status" value="1"/>
</dbReference>
<dbReference type="HAMAP" id="MF_00454">
    <property type="entry name" value="FluC"/>
    <property type="match status" value="1"/>
</dbReference>
<dbReference type="EMBL" id="CP139779">
    <property type="protein sequence ID" value="WQB70578.1"/>
    <property type="molecule type" value="Genomic_DNA"/>
</dbReference>
<evidence type="ECO:0000313" key="12">
    <source>
        <dbReference type="Proteomes" id="UP001324533"/>
    </source>
</evidence>
<feature type="transmembrane region" description="Helical" evidence="10">
    <location>
        <begin position="12"/>
        <end position="34"/>
    </location>
</feature>
<keyword evidence="10" id="KW-0813">Transport</keyword>
<keyword evidence="10" id="KW-0915">Sodium</keyword>
<keyword evidence="4 10" id="KW-1133">Transmembrane helix</keyword>
<gene>
    <name evidence="10" type="primary">fluC</name>
    <name evidence="10" type="synonym">crcB</name>
    <name evidence="11" type="ORF">T9R20_01050</name>
</gene>
<accession>A0ABZ0VCF8</accession>
<evidence type="ECO:0000256" key="9">
    <source>
        <dbReference type="ARBA" id="ARBA00049940"/>
    </source>
</evidence>
<keyword evidence="10" id="KW-0406">Ion transport</keyword>
<evidence type="ECO:0000313" key="11">
    <source>
        <dbReference type="EMBL" id="WQB70578.1"/>
    </source>
</evidence>
<keyword evidence="2 10" id="KW-1003">Cell membrane</keyword>
<keyword evidence="5 10" id="KW-0472">Membrane</keyword>
<evidence type="ECO:0000256" key="4">
    <source>
        <dbReference type="ARBA" id="ARBA00022989"/>
    </source>
</evidence>
<comment type="function">
    <text evidence="9 10">Fluoride-specific ion channel. Important for reducing fluoride concentration in the cell, thus reducing its toxicity.</text>
</comment>
<feature type="binding site" evidence="10">
    <location>
        <position position="83"/>
    </location>
    <ligand>
        <name>Na(+)</name>
        <dbReference type="ChEBI" id="CHEBI:29101"/>
        <note>structural</note>
    </ligand>
</feature>
<organism evidence="11 12">
    <name type="scientific">Microbacterium invictum</name>
    <dbReference type="NCBI Taxonomy" id="515415"/>
    <lineage>
        <taxon>Bacteria</taxon>
        <taxon>Bacillati</taxon>
        <taxon>Actinomycetota</taxon>
        <taxon>Actinomycetes</taxon>
        <taxon>Micrococcales</taxon>
        <taxon>Microbacteriaceae</taxon>
        <taxon>Microbacterium</taxon>
    </lineage>
</organism>
<keyword evidence="3 10" id="KW-0812">Transmembrane</keyword>
<feature type="transmembrane region" description="Helical" evidence="10">
    <location>
        <begin position="40"/>
        <end position="63"/>
    </location>
</feature>
<evidence type="ECO:0000256" key="5">
    <source>
        <dbReference type="ARBA" id="ARBA00023136"/>
    </source>
</evidence>
<comment type="subcellular location">
    <subcellularLocation>
        <location evidence="1 10">Cell membrane</location>
        <topology evidence="1 10">Multi-pass membrane protein</topology>
    </subcellularLocation>
</comment>
<dbReference type="RefSeq" id="WP_322410718.1">
    <property type="nucleotide sequence ID" value="NZ_CP139779.1"/>
</dbReference>
<evidence type="ECO:0000256" key="10">
    <source>
        <dbReference type="HAMAP-Rule" id="MF_00454"/>
    </source>
</evidence>
<evidence type="ECO:0000256" key="1">
    <source>
        <dbReference type="ARBA" id="ARBA00004651"/>
    </source>
</evidence>
<comment type="similarity">
    <text evidence="7 10">Belongs to the fluoride channel Fluc/FEX (TC 1.A.43) family.</text>
</comment>
<protein>
    <recommendedName>
        <fullName evidence="10">Fluoride-specific ion channel FluC</fullName>
    </recommendedName>
</protein>
<keyword evidence="12" id="KW-1185">Reference proteome</keyword>
<feature type="transmembrane region" description="Helical" evidence="10">
    <location>
        <begin position="70"/>
        <end position="88"/>
    </location>
</feature>
<comment type="activity regulation">
    <text evidence="10">Na(+) is not transported, but it plays an essential structural role and its presence is essential for fluoride channel function.</text>
</comment>
<dbReference type="InterPro" id="IPR003691">
    <property type="entry name" value="FluC"/>
</dbReference>
<evidence type="ECO:0000256" key="2">
    <source>
        <dbReference type="ARBA" id="ARBA00022475"/>
    </source>
</evidence>
<feature type="transmembrane region" description="Helical" evidence="10">
    <location>
        <begin position="100"/>
        <end position="124"/>
    </location>
</feature>
<evidence type="ECO:0000256" key="6">
    <source>
        <dbReference type="ARBA" id="ARBA00023303"/>
    </source>
</evidence>
<evidence type="ECO:0000256" key="7">
    <source>
        <dbReference type="ARBA" id="ARBA00035120"/>
    </source>
</evidence>
<keyword evidence="6 10" id="KW-0407">Ion channel</keyword>
<name>A0ABZ0VCF8_9MICO</name>
<keyword evidence="10" id="KW-0479">Metal-binding</keyword>
<evidence type="ECO:0000256" key="8">
    <source>
        <dbReference type="ARBA" id="ARBA00035585"/>
    </source>
</evidence>